<dbReference type="Proteomes" id="UP001566476">
    <property type="component" value="Unassembled WGS sequence"/>
</dbReference>
<name>A0ABV4I035_9ACTN</name>
<reference evidence="1 2" key="1">
    <citation type="submission" date="2024-07" db="EMBL/GenBank/DDBJ databases">
        <authorList>
            <person name="Thanompreechachai J."/>
            <person name="Duangmal K."/>
        </authorList>
    </citation>
    <scope>NUCLEOTIDE SEQUENCE [LARGE SCALE GENOMIC DNA]</scope>
    <source>
        <strain evidence="1 2">TBRC 1896</strain>
    </source>
</reference>
<accession>A0ABV4I035</accession>
<comment type="caution">
    <text evidence="1">The sequence shown here is derived from an EMBL/GenBank/DDBJ whole genome shotgun (WGS) entry which is preliminary data.</text>
</comment>
<organism evidence="1 2">
    <name type="scientific">Kineococcus mangrovi</name>
    <dbReference type="NCBI Taxonomy" id="1660183"/>
    <lineage>
        <taxon>Bacteria</taxon>
        <taxon>Bacillati</taxon>
        <taxon>Actinomycetota</taxon>
        <taxon>Actinomycetes</taxon>
        <taxon>Kineosporiales</taxon>
        <taxon>Kineosporiaceae</taxon>
        <taxon>Kineococcus</taxon>
    </lineage>
</organism>
<proteinExistence type="predicted"/>
<dbReference type="RefSeq" id="WP_370718081.1">
    <property type="nucleotide sequence ID" value="NZ_JBGGTQ010000003.1"/>
</dbReference>
<evidence type="ECO:0000313" key="1">
    <source>
        <dbReference type="EMBL" id="MEZ0492033.1"/>
    </source>
</evidence>
<sequence>MGEPLPLWSVTLTVAGHATDVTEVRSALDRLLAEHPFLSSVRYSATRAELRYWDEARDVDDAAAMALRLWPEHRVSAGLPDWSVVGVEVVDRATVEHRAEAQAAARPRRGAPGRRARTLDLIGDIAPW</sequence>
<protein>
    <recommendedName>
        <fullName evidence="3">Condensation domain-containing protein</fullName>
    </recommendedName>
</protein>
<gene>
    <name evidence="1" type="ORF">AB2L28_07260</name>
</gene>
<keyword evidence="2" id="KW-1185">Reference proteome</keyword>
<dbReference type="EMBL" id="JBGGTQ010000003">
    <property type="protein sequence ID" value="MEZ0492033.1"/>
    <property type="molecule type" value="Genomic_DNA"/>
</dbReference>
<evidence type="ECO:0000313" key="2">
    <source>
        <dbReference type="Proteomes" id="UP001566476"/>
    </source>
</evidence>
<evidence type="ECO:0008006" key="3">
    <source>
        <dbReference type="Google" id="ProtNLM"/>
    </source>
</evidence>